<gene>
    <name evidence="4" type="ORF">Aco03nite_000140</name>
</gene>
<organism evidence="4 5">
    <name type="scientific">Actinoplanes couchii</name>
    <dbReference type="NCBI Taxonomy" id="403638"/>
    <lineage>
        <taxon>Bacteria</taxon>
        <taxon>Bacillati</taxon>
        <taxon>Actinomycetota</taxon>
        <taxon>Actinomycetes</taxon>
        <taxon>Micromonosporales</taxon>
        <taxon>Micromonosporaceae</taxon>
        <taxon>Actinoplanes</taxon>
    </lineage>
</organism>
<dbReference type="InterPro" id="IPR013149">
    <property type="entry name" value="ADH-like_C"/>
</dbReference>
<dbReference type="EMBL" id="BOMG01000002">
    <property type="protein sequence ID" value="GID51610.1"/>
    <property type="molecule type" value="Genomic_DNA"/>
</dbReference>
<dbReference type="SUPFAM" id="SSF51735">
    <property type="entry name" value="NAD(P)-binding Rossmann-fold domains"/>
    <property type="match status" value="1"/>
</dbReference>
<reference evidence="4 5" key="1">
    <citation type="submission" date="2021-01" db="EMBL/GenBank/DDBJ databases">
        <title>Whole genome shotgun sequence of Actinoplanes couchii NBRC 106145.</title>
        <authorList>
            <person name="Komaki H."/>
            <person name="Tamura T."/>
        </authorList>
    </citation>
    <scope>NUCLEOTIDE SEQUENCE [LARGE SCALE GENOMIC DNA]</scope>
    <source>
        <strain evidence="4 5">NBRC 106145</strain>
    </source>
</reference>
<dbReference type="InterPro" id="IPR047618">
    <property type="entry name" value="QOR-like"/>
</dbReference>
<dbReference type="Pfam" id="PF00107">
    <property type="entry name" value="ADH_zinc_N"/>
    <property type="match status" value="1"/>
</dbReference>
<dbReference type="Pfam" id="PF08240">
    <property type="entry name" value="ADH_N"/>
    <property type="match status" value="1"/>
</dbReference>
<comment type="caution">
    <text evidence="4">The sequence shown here is derived from an EMBL/GenBank/DDBJ whole genome shotgun (WGS) entry which is preliminary data.</text>
</comment>
<evidence type="ECO:0000256" key="1">
    <source>
        <dbReference type="ARBA" id="ARBA00022857"/>
    </source>
</evidence>
<feature type="domain" description="Enoyl reductase (ER)" evidence="3">
    <location>
        <begin position="10"/>
        <end position="322"/>
    </location>
</feature>
<dbReference type="SMART" id="SM00829">
    <property type="entry name" value="PKS_ER"/>
    <property type="match status" value="1"/>
</dbReference>
<dbReference type="InterPro" id="IPR005153">
    <property type="entry name" value="MbtH-like_dom"/>
</dbReference>
<protein>
    <submittedName>
        <fullName evidence="4">Quinone oxidoreductase</fullName>
    </submittedName>
</protein>
<name>A0ABQ3WZ99_9ACTN</name>
<evidence type="ECO:0000313" key="5">
    <source>
        <dbReference type="Proteomes" id="UP000612282"/>
    </source>
</evidence>
<dbReference type="InterPro" id="IPR036291">
    <property type="entry name" value="NAD(P)-bd_dom_sf"/>
</dbReference>
<dbReference type="Proteomes" id="UP000612282">
    <property type="component" value="Unassembled WGS sequence"/>
</dbReference>
<dbReference type="InterPro" id="IPR038020">
    <property type="entry name" value="MbtH-like_sf"/>
</dbReference>
<dbReference type="Gene3D" id="3.40.50.720">
    <property type="entry name" value="NAD(P)-binding Rossmann-like Domain"/>
    <property type="match status" value="1"/>
</dbReference>
<accession>A0ABQ3WZ99</accession>
<keyword evidence="1" id="KW-0521">NADP</keyword>
<dbReference type="InterPro" id="IPR011032">
    <property type="entry name" value="GroES-like_sf"/>
</dbReference>
<dbReference type="Gene3D" id="3.90.820.10">
    <property type="entry name" value="Structural Genomics, Unknown Function 30-nov-00 1gh9 Mol_id"/>
    <property type="match status" value="1"/>
</dbReference>
<dbReference type="CDD" id="cd05286">
    <property type="entry name" value="QOR2"/>
    <property type="match status" value="1"/>
</dbReference>
<dbReference type="Gene3D" id="3.90.180.10">
    <property type="entry name" value="Medium-chain alcohol dehydrogenases, catalytic domain"/>
    <property type="match status" value="1"/>
</dbReference>
<dbReference type="PANTHER" id="PTHR48106:SF13">
    <property type="entry name" value="QUINONE OXIDOREDUCTASE-RELATED"/>
    <property type="match status" value="1"/>
</dbReference>
<dbReference type="SUPFAM" id="SSF160582">
    <property type="entry name" value="MbtH-like"/>
    <property type="match status" value="1"/>
</dbReference>
<sequence length="389" mass="41196">MKAVVIARYGGPEALEHRTVPDPVPGDDDVLVQASAIGVNYHDVYNRNGTYAVPLPFVPGRELAGTVIAVGAKVEGYTVGDRVATVDVPSPGAYAERVVVPACRVVPVPPTVSLETAAAVLLQGLTADYLSRITFPVQPGDVAVVHAAGGGTGVLLTQMIRARGGRVVATISDPAKIDLVREMGAEEVICRNETDFDKEVHRITDGAGAAVVYDSIGRDTFEQSLASLSRRGHLVLYGKSGGLINNCDLHSLGPLGSLTVHVPMLPDFIASPHELTAGAAALFDLVLRGVLRLHIGGRFPLAEARAAHAALESRRSTGKLLLTVSDGAENAAERPMKELFDVLVDSEGRHSLWPKATEAPWGWTRTAEVIDRTDLRIIAMAARRVGAGR</sequence>
<proteinExistence type="predicted"/>
<dbReference type="SUPFAM" id="SSF50129">
    <property type="entry name" value="GroES-like"/>
    <property type="match status" value="1"/>
</dbReference>
<dbReference type="Pfam" id="PF03621">
    <property type="entry name" value="MbtH"/>
    <property type="match status" value="1"/>
</dbReference>
<evidence type="ECO:0000259" key="3">
    <source>
        <dbReference type="SMART" id="SM00829"/>
    </source>
</evidence>
<keyword evidence="5" id="KW-1185">Reference proteome</keyword>
<dbReference type="RefSeq" id="WP_239144797.1">
    <property type="nucleotide sequence ID" value="NZ_BAAAQE010000090.1"/>
</dbReference>
<dbReference type="InterPro" id="IPR013154">
    <property type="entry name" value="ADH-like_N"/>
</dbReference>
<dbReference type="InterPro" id="IPR020843">
    <property type="entry name" value="ER"/>
</dbReference>
<evidence type="ECO:0000256" key="2">
    <source>
        <dbReference type="ARBA" id="ARBA00023002"/>
    </source>
</evidence>
<dbReference type="PANTHER" id="PTHR48106">
    <property type="entry name" value="QUINONE OXIDOREDUCTASE PIG3-RELATED"/>
    <property type="match status" value="1"/>
</dbReference>
<keyword evidence="2" id="KW-0560">Oxidoreductase</keyword>
<evidence type="ECO:0000313" key="4">
    <source>
        <dbReference type="EMBL" id="GID51610.1"/>
    </source>
</evidence>